<dbReference type="InterPro" id="IPR003593">
    <property type="entry name" value="AAA+_ATPase"/>
</dbReference>
<reference evidence="7" key="1">
    <citation type="submission" date="2023-07" db="EMBL/GenBank/DDBJ databases">
        <title>Conexibacter stalactiti sp. nov., isolated from stalactites in a lava cave and emended description of the genus Conexibacter.</title>
        <authorList>
            <person name="Lee S.D."/>
        </authorList>
    </citation>
    <scope>NUCLEOTIDE SEQUENCE [LARGE SCALE GENOMIC DNA]</scope>
    <source>
        <strain evidence="7">KCTC 39840</strain>
    </source>
</reference>
<dbReference type="Pfam" id="PF08352">
    <property type="entry name" value="oligo_HPY"/>
    <property type="match status" value="1"/>
</dbReference>
<keyword evidence="2" id="KW-0813">Transport</keyword>
<dbReference type="NCBIfam" id="TIGR01727">
    <property type="entry name" value="oligo_HPY"/>
    <property type="match status" value="1"/>
</dbReference>
<dbReference type="GO" id="GO:0005524">
    <property type="term" value="F:ATP binding"/>
    <property type="evidence" value="ECO:0007669"/>
    <property type="project" value="UniProtKB-KW"/>
</dbReference>
<accession>A0ABU4HKQ3</accession>
<dbReference type="CDD" id="cd03257">
    <property type="entry name" value="ABC_NikE_OppD_transporters"/>
    <property type="match status" value="1"/>
</dbReference>
<dbReference type="PANTHER" id="PTHR43776:SF7">
    <property type="entry name" value="D,D-DIPEPTIDE TRANSPORT ATP-BINDING PROTEIN DDPF-RELATED"/>
    <property type="match status" value="1"/>
</dbReference>
<evidence type="ECO:0000256" key="2">
    <source>
        <dbReference type="ARBA" id="ARBA00022448"/>
    </source>
</evidence>
<dbReference type="InterPro" id="IPR013563">
    <property type="entry name" value="Oligopep_ABC_C"/>
</dbReference>
<comment type="similarity">
    <text evidence="1">Belongs to the ABC transporter superfamily.</text>
</comment>
<evidence type="ECO:0000256" key="4">
    <source>
        <dbReference type="ARBA" id="ARBA00022840"/>
    </source>
</evidence>
<comment type="caution">
    <text evidence="6">The sequence shown here is derived from an EMBL/GenBank/DDBJ whole genome shotgun (WGS) entry which is preliminary data.</text>
</comment>
<organism evidence="6 7">
    <name type="scientific">Conexibacter stalactiti</name>
    <dbReference type="NCBI Taxonomy" id="1940611"/>
    <lineage>
        <taxon>Bacteria</taxon>
        <taxon>Bacillati</taxon>
        <taxon>Actinomycetota</taxon>
        <taxon>Thermoleophilia</taxon>
        <taxon>Solirubrobacterales</taxon>
        <taxon>Conexibacteraceae</taxon>
        <taxon>Conexibacter</taxon>
    </lineage>
</organism>
<sequence length="337" mass="35339">MSAEAVPAGLVPPASGIAAEQIAKRFAGRGRRGEGGVHAVNDVSLSVAAGEIVGLVGESGCGKSTLSRILIGIETPSSGRVLLDGAPVEGRAGWRALRRRVQYVFQDPYGSLCPTMTIGETLADALAVNDLGGSKAGRRERAGEILSQVGLSPADLDRHPSQFSGGQRQRIGLARALILEPEVVVCDEIVSGLDVSVQAQILNLLRELRQRLGIGLLFISHDLRVVRYLCDRVVVMYLGRIVEEGDVEQVFGDPQHPYTRGLLASVPDHAPGAPELRARVAGEPASLGELPSGCPFAPRCPLAADRCRAEDPALVAAGAQAGAGGHRARCHFAGAPR</sequence>
<evidence type="ECO:0000256" key="1">
    <source>
        <dbReference type="ARBA" id="ARBA00005417"/>
    </source>
</evidence>
<dbReference type="PROSITE" id="PS00211">
    <property type="entry name" value="ABC_TRANSPORTER_1"/>
    <property type="match status" value="1"/>
</dbReference>
<keyword evidence="3" id="KW-0547">Nucleotide-binding</keyword>
<feature type="domain" description="ABC transporter" evidence="5">
    <location>
        <begin position="17"/>
        <end position="263"/>
    </location>
</feature>
<dbReference type="PROSITE" id="PS50893">
    <property type="entry name" value="ABC_TRANSPORTER_2"/>
    <property type="match status" value="1"/>
</dbReference>
<dbReference type="InterPro" id="IPR050319">
    <property type="entry name" value="ABC_transp_ATP-bind"/>
</dbReference>
<reference evidence="6 7" key="2">
    <citation type="submission" date="2023-10" db="EMBL/GenBank/DDBJ databases">
        <authorList>
            <person name="Han X.F."/>
        </authorList>
    </citation>
    <scope>NUCLEOTIDE SEQUENCE [LARGE SCALE GENOMIC DNA]</scope>
    <source>
        <strain evidence="6 7">KCTC 39840</strain>
    </source>
</reference>
<evidence type="ECO:0000313" key="6">
    <source>
        <dbReference type="EMBL" id="MDW5593896.1"/>
    </source>
</evidence>
<dbReference type="SMART" id="SM00382">
    <property type="entry name" value="AAA"/>
    <property type="match status" value="1"/>
</dbReference>
<evidence type="ECO:0000313" key="7">
    <source>
        <dbReference type="Proteomes" id="UP001284601"/>
    </source>
</evidence>
<proteinExistence type="inferred from homology"/>
<dbReference type="Gene3D" id="3.40.50.300">
    <property type="entry name" value="P-loop containing nucleotide triphosphate hydrolases"/>
    <property type="match status" value="1"/>
</dbReference>
<dbReference type="SUPFAM" id="SSF52540">
    <property type="entry name" value="P-loop containing nucleoside triphosphate hydrolases"/>
    <property type="match status" value="1"/>
</dbReference>
<protein>
    <submittedName>
        <fullName evidence="6">ABC transporter ATP-binding protein</fullName>
    </submittedName>
</protein>
<dbReference type="RefSeq" id="WP_318596155.1">
    <property type="nucleotide sequence ID" value="NZ_JAWSTH010000010.1"/>
</dbReference>
<dbReference type="InterPro" id="IPR003439">
    <property type="entry name" value="ABC_transporter-like_ATP-bd"/>
</dbReference>
<dbReference type="Pfam" id="PF00005">
    <property type="entry name" value="ABC_tran"/>
    <property type="match status" value="1"/>
</dbReference>
<gene>
    <name evidence="6" type="ORF">R7226_06095</name>
</gene>
<dbReference type="Proteomes" id="UP001284601">
    <property type="component" value="Unassembled WGS sequence"/>
</dbReference>
<keyword evidence="4 6" id="KW-0067">ATP-binding</keyword>
<evidence type="ECO:0000259" key="5">
    <source>
        <dbReference type="PROSITE" id="PS50893"/>
    </source>
</evidence>
<name>A0ABU4HKQ3_9ACTN</name>
<dbReference type="InterPro" id="IPR027417">
    <property type="entry name" value="P-loop_NTPase"/>
</dbReference>
<dbReference type="InterPro" id="IPR017871">
    <property type="entry name" value="ABC_transporter-like_CS"/>
</dbReference>
<keyword evidence="7" id="KW-1185">Reference proteome</keyword>
<evidence type="ECO:0000256" key="3">
    <source>
        <dbReference type="ARBA" id="ARBA00022741"/>
    </source>
</evidence>
<dbReference type="PANTHER" id="PTHR43776">
    <property type="entry name" value="TRANSPORT ATP-BINDING PROTEIN"/>
    <property type="match status" value="1"/>
</dbReference>
<dbReference type="EMBL" id="JAWSTH010000010">
    <property type="protein sequence ID" value="MDW5593896.1"/>
    <property type="molecule type" value="Genomic_DNA"/>
</dbReference>